<reference evidence="2" key="1">
    <citation type="submission" date="2022-06" db="EMBL/GenBank/DDBJ databases">
        <title>Uncovering the hologenomic basis of an extraordinary plant invasion.</title>
        <authorList>
            <person name="Bieker V.C."/>
            <person name="Martin M.D."/>
            <person name="Gilbert T."/>
            <person name="Hodgins K."/>
            <person name="Battlay P."/>
            <person name="Petersen B."/>
            <person name="Wilson J."/>
        </authorList>
    </citation>
    <scope>NUCLEOTIDE SEQUENCE</scope>
    <source>
        <strain evidence="2">AA19_3_7</strain>
        <tissue evidence="2">Leaf</tissue>
    </source>
</reference>
<keyword evidence="3" id="KW-1185">Reference proteome</keyword>
<feature type="transmembrane region" description="Helical" evidence="1">
    <location>
        <begin position="35"/>
        <end position="56"/>
    </location>
</feature>
<name>A0AAD5CLX0_AMBAR</name>
<evidence type="ECO:0000313" key="3">
    <source>
        <dbReference type="Proteomes" id="UP001206925"/>
    </source>
</evidence>
<evidence type="ECO:0000313" key="2">
    <source>
        <dbReference type="EMBL" id="KAI7744037.1"/>
    </source>
</evidence>
<keyword evidence="1" id="KW-0812">Transmembrane</keyword>
<keyword evidence="1" id="KW-0472">Membrane</keyword>
<gene>
    <name evidence="2" type="ORF">M8C21_004916</name>
</gene>
<sequence>KESTEKNIIIDGTVDRRVQSIKNIFVHRNSVVARYIEVLSTCTNILFIHGGFYPVLRRPIIRNSKRAIYRAIGTSKAMTTSAWRSLIDFVFERRTSIEHKDVYMFSSMSGVRQNAEKRFSIMDVASAKVESNHADAQVYMLTDPKEFTLFYTEAMEKFVN</sequence>
<dbReference type="AlphaFoldDB" id="A0AAD5CLX0"/>
<feature type="non-terminal residue" evidence="2">
    <location>
        <position position="160"/>
    </location>
</feature>
<accession>A0AAD5CLX0</accession>
<organism evidence="2 3">
    <name type="scientific">Ambrosia artemisiifolia</name>
    <name type="common">Common ragweed</name>
    <dbReference type="NCBI Taxonomy" id="4212"/>
    <lineage>
        <taxon>Eukaryota</taxon>
        <taxon>Viridiplantae</taxon>
        <taxon>Streptophyta</taxon>
        <taxon>Embryophyta</taxon>
        <taxon>Tracheophyta</taxon>
        <taxon>Spermatophyta</taxon>
        <taxon>Magnoliopsida</taxon>
        <taxon>eudicotyledons</taxon>
        <taxon>Gunneridae</taxon>
        <taxon>Pentapetalae</taxon>
        <taxon>asterids</taxon>
        <taxon>campanulids</taxon>
        <taxon>Asterales</taxon>
        <taxon>Asteraceae</taxon>
        <taxon>Asteroideae</taxon>
        <taxon>Heliantheae alliance</taxon>
        <taxon>Heliantheae</taxon>
        <taxon>Ambrosia</taxon>
    </lineage>
</organism>
<comment type="caution">
    <text evidence="2">The sequence shown here is derived from an EMBL/GenBank/DDBJ whole genome shotgun (WGS) entry which is preliminary data.</text>
</comment>
<dbReference type="Proteomes" id="UP001206925">
    <property type="component" value="Unassembled WGS sequence"/>
</dbReference>
<protein>
    <submittedName>
        <fullName evidence="2">Uncharacterized protein</fullName>
    </submittedName>
</protein>
<evidence type="ECO:0000256" key="1">
    <source>
        <dbReference type="SAM" id="Phobius"/>
    </source>
</evidence>
<proteinExistence type="predicted"/>
<keyword evidence="1" id="KW-1133">Transmembrane helix</keyword>
<dbReference type="EMBL" id="JAMZMK010007607">
    <property type="protein sequence ID" value="KAI7744037.1"/>
    <property type="molecule type" value="Genomic_DNA"/>
</dbReference>